<dbReference type="Proteomes" id="UP000789901">
    <property type="component" value="Unassembled WGS sequence"/>
</dbReference>
<organism evidence="1 2">
    <name type="scientific">Gigaspora margarita</name>
    <dbReference type="NCBI Taxonomy" id="4874"/>
    <lineage>
        <taxon>Eukaryota</taxon>
        <taxon>Fungi</taxon>
        <taxon>Fungi incertae sedis</taxon>
        <taxon>Mucoromycota</taxon>
        <taxon>Glomeromycotina</taxon>
        <taxon>Glomeromycetes</taxon>
        <taxon>Diversisporales</taxon>
        <taxon>Gigasporaceae</taxon>
        <taxon>Gigaspora</taxon>
    </lineage>
</organism>
<evidence type="ECO:0000313" key="1">
    <source>
        <dbReference type="EMBL" id="CAG8778707.1"/>
    </source>
</evidence>
<proteinExistence type="predicted"/>
<protein>
    <submittedName>
        <fullName evidence="1">8971_t:CDS:1</fullName>
    </submittedName>
</protein>
<sequence length="60" mass="6623">MISTRNVESDEISVEPKISDLGLSRNINISTENKELLGVVSFSAPLGNQPTKESEIYSWV</sequence>
<evidence type="ECO:0000313" key="2">
    <source>
        <dbReference type="Proteomes" id="UP000789901"/>
    </source>
</evidence>
<name>A0ABN7VJP3_GIGMA</name>
<gene>
    <name evidence="1" type="ORF">GMARGA_LOCUS19411</name>
</gene>
<keyword evidence="2" id="KW-1185">Reference proteome</keyword>
<comment type="caution">
    <text evidence="1">The sequence shown here is derived from an EMBL/GenBank/DDBJ whole genome shotgun (WGS) entry which is preliminary data.</text>
</comment>
<reference evidence="1 2" key="1">
    <citation type="submission" date="2021-06" db="EMBL/GenBank/DDBJ databases">
        <authorList>
            <person name="Kallberg Y."/>
            <person name="Tangrot J."/>
            <person name="Rosling A."/>
        </authorList>
    </citation>
    <scope>NUCLEOTIDE SEQUENCE [LARGE SCALE GENOMIC DNA]</scope>
    <source>
        <strain evidence="1 2">120-4 pot B 10/14</strain>
    </source>
</reference>
<accession>A0ABN7VJP3</accession>
<dbReference type="EMBL" id="CAJVQB010016177">
    <property type="protein sequence ID" value="CAG8778707.1"/>
    <property type="molecule type" value="Genomic_DNA"/>
</dbReference>